<evidence type="ECO:0000256" key="9">
    <source>
        <dbReference type="ARBA" id="ARBA00022837"/>
    </source>
</evidence>
<dbReference type="InterPro" id="IPR011840">
    <property type="entry name" value="PulA_typeI"/>
</dbReference>
<dbReference type="InterPro" id="IPR017853">
    <property type="entry name" value="GH"/>
</dbReference>
<keyword evidence="18" id="KW-0812">Transmembrane</keyword>
<keyword evidence="18" id="KW-1133">Transmembrane helix</keyword>
<evidence type="ECO:0000256" key="4">
    <source>
        <dbReference type="ARBA" id="ARBA00012595"/>
    </source>
</evidence>
<dbReference type="CDD" id="cd11317">
    <property type="entry name" value="AmyAc_bac_euk_AmyA"/>
    <property type="match status" value="1"/>
</dbReference>
<dbReference type="NCBIfam" id="TIGR02104">
    <property type="entry name" value="pulA_typeI"/>
    <property type="match status" value="1"/>
</dbReference>
<feature type="region of interest" description="Disordered" evidence="17">
    <location>
        <begin position="507"/>
        <end position="536"/>
    </location>
</feature>
<evidence type="ECO:0000256" key="17">
    <source>
        <dbReference type="SAM" id="MobiDB-lite"/>
    </source>
</evidence>
<dbReference type="GO" id="GO:0046872">
    <property type="term" value="F:metal ion binding"/>
    <property type="evidence" value="ECO:0007669"/>
    <property type="project" value="UniProtKB-KW"/>
</dbReference>
<evidence type="ECO:0000256" key="5">
    <source>
        <dbReference type="ARBA" id="ARBA00017303"/>
    </source>
</evidence>
<evidence type="ECO:0000256" key="7">
    <source>
        <dbReference type="ARBA" id="ARBA00022729"/>
    </source>
</evidence>
<feature type="domain" description="Alpha-amylase C-terminal" evidence="20">
    <location>
        <begin position="426"/>
        <end position="506"/>
    </location>
</feature>
<feature type="domain" description="Glycosyl hydrolase family 13 catalytic" evidence="21">
    <location>
        <begin position="49"/>
        <end position="417"/>
    </location>
</feature>
<comment type="similarity">
    <text evidence="3 16">Belongs to the glycosyl hydrolase 13 family.</text>
</comment>
<evidence type="ECO:0000256" key="1">
    <source>
        <dbReference type="ARBA" id="ARBA00000548"/>
    </source>
</evidence>
<dbReference type="InterPro" id="IPR013780">
    <property type="entry name" value="Glyco_hydro_b"/>
</dbReference>
<evidence type="ECO:0000256" key="6">
    <source>
        <dbReference type="ARBA" id="ARBA00022723"/>
    </source>
</evidence>
<dbReference type="CDD" id="cd02860">
    <property type="entry name" value="E_set_Pullulanase"/>
    <property type="match status" value="1"/>
</dbReference>
<dbReference type="InterPro" id="IPR005323">
    <property type="entry name" value="CBM41_pullulanase"/>
</dbReference>
<dbReference type="Pfam" id="PF00128">
    <property type="entry name" value="Alpha-amylase"/>
    <property type="match status" value="2"/>
</dbReference>
<evidence type="ECO:0000313" key="24">
    <source>
        <dbReference type="Proteomes" id="UP000029055"/>
    </source>
</evidence>
<dbReference type="SUPFAM" id="SSF51445">
    <property type="entry name" value="(Trans)glycosidases"/>
    <property type="match status" value="2"/>
</dbReference>
<dbReference type="Proteomes" id="UP000029055">
    <property type="component" value="Unassembled WGS sequence"/>
</dbReference>
<dbReference type="InterPro" id="IPR006047">
    <property type="entry name" value="GH13_cat_dom"/>
</dbReference>
<keyword evidence="8 23" id="KW-0378">Hydrolase</keyword>
<accession>A0A087E5E0</accession>
<keyword evidence="24" id="KW-1185">Reference proteome</keyword>
<dbReference type="InterPro" id="IPR006048">
    <property type="entry name" value="A-amylase/branching_C"/>
</dbReference>
<keyword evidence="6" id="KW-0479">Metal-binding</keyword>
<organism evidence="23 24">
    <name type="scientific">Bifidobacterium subtile</name>
    <dbReference type="NCBI Taxonomy" id="77635"/>
    <lineage>
        <taxon>Bacteria</taxon>
        <taxon>Bacillati</taxon>
        <taxon>Actinomycetota</taxon>
        <taxon>Actinomycetes</taxon>
        <taxon>Bifidobacteriales</taxon>
        <taxon>Bifidobacteriaceae</taxon>
        <taxon>Bifidobacterium</taxon>
    </lineage>
</organism>
<evidence type="ECO:0000256" key="14">
    <source>
        <dbReference type="ARBA" id="ARBA00030238"/>
    </source>
</evidence>
<dbReference type="InterPro" id="IPR006046">
    <property type="entry name" value="Alpha_amylase"/>
</dbReference>
<dbReference type="InterPro" id="IPR014756">
    <property type="entry name" value="Ig_E-set"/>
</dbReference>
<dbReference type="Gene3D" id="3.20.20.80">
    <property type="entry name" value="Glycosidases"/>
    <property type="match status" value="2"/>
</dbReference>
<dbReference type="CDD" id="cd10315">
    <property type="entry name" value="CBM41_pullulanase"/>
    <property type="match status" value="2"/>
</dbReference>
<dbReference type="PANTHER" id="PTHR43002">
    <property type="entry name" value="GLYCOGEN DEBRANCHING ENZYME"/>
    <property type="match status" value="1"/>
</dbReference>
<dbReference type="Pfam" id="PF02806">
    <property type="entry name" value="Alpha-amylase_C"/>
    <property type="match status" value="1"/>
</dbReference>
<evidence type="ECO:0000256" key="13">
    <source>
        <dbReference type="ARBA" id="ARBA00029618"/>
    </source>
</evidence>
<dbReference type="PRINTS" id="PR00110">
    <property type="entry name" value="ALPHAAMYLASE"/>
</dbReference>
<dbReference type="SMART" id="SM00632">
    <property type="entry name" value="Aamy_C"/>
    <property type="match status" value="1"/>
</dbReference>
<dbReference type="SMART" id="SM00642">
    <property type="entry name" value="Aamy"/>
    <property type="match status" value="1"/>
</dbReference>
<evidence type="ECO:0000259" key="20">
    <source>
        <dbReference type="SMART" id="SM00632"/>
    </source>
</evidence>
<sequence>MQHMNLERLGSAIRRIAALAASAALALTGLAAAPSMALGEQTSPTGAKDVIVIAFQQNWESVARQCTDVYGPEGVGYVEVSPPQETIQGKQWWTSYQVASYKLDSKLGTQAQFESMIATCKAAGVGVIADAVINHTFGTFDGSPRYGAAGEGKQGSEYDSDGTLKATPGYTPADYHSCTSNISNYSDAGNVQNCRLSGLMDLDTGKPEVQEKIADYLNGLLKLGVYGFRVDAVKHIASADVTAIKTLLAQKSGRDADSIFFEQEVIGSASEAAQIQPANYLGTGKVSEFNFTNHLAVAFSSDITDESRGLAKVGGPDWVSSDKAAVFVTNWDTERGSALTYKKGSAYLLANAFMLANGYGQPHVYSGYYFNGNDDGAPGAGDVSVPDVTCPSDGSMTPGTWQCTERWTAIRGMIGYHNAVAGTAVSNWKTYGANVLGFGRGSKGYLAINNSDNDSHQSFATSLPAGTYCNVYATGDCSQTVDVRSDGSFTADLPAHAAIAIHVGATQGQWTGTQRRDPSDPDLARNDKQAKPATDTSRTVYYKLPAGWSSATLHYGIDNWQQQGDLVMQEAGKGWVSVTLDPKGKPLEYVFTNGSGAWDNPDGGGNYTALGHWTSVDNHAASAGIPGDLQPYSPKTKVIVHYKPADSAQRGVYLWATDKDGASIDGAHHAFTGTDSYGQVFETTLNGAFAAGKIGVIITDEQWNKVGDNRMIDGSNGTAEVWIDGSKPDETLSQAPAGYEKQFSSVNVTIHYHRFADDYASADGNKAWDIWGWSDSANGAAYPFSSHDRFGLTAKYTLAGSKPAFLVRYGGDGWEAKDPNGDNRAIPASAVSVNKDGSANAEIWLVQGDPTVYTNSTLLVTKDSIAKAQLDAFRTITVKLSRTTATTPAVTVDGTAAASVSVEGNALTVGTDKDLDVTAPHTVAVEGFGQAPVSLGAVVRSDAFDRKYAYDGDDLGATVNSKDTVFKLWAPTASKVELNLYRDDSEHGAKQDSIAMTHGTHGGTGNDLGVWTATVPGADLVYDYTLTFADGTVNQSSDPYAKASVVNGRRSVALAAKEIAVTAPRMKPFGKTSDAVIAETNIRDFSIAPNSGIAPQNKGKYLGMTQSGTTTPDGAVSGLDYLKKLGVTHVQIMPMYDYGSVDENTDLSYDPNNERGAQNWGYDPVNYDVPEGSYSSDPKNPATRIKELKEMVAGLHTSNIRVIMDVVYNHVQDAGTHAFNETVPGYYLRYDANGNLVNNSGVGNDTASERAMMRKYIVDSVTYWAKTYKLDGFRFDLMGLIDLKTMQEVRSALDKIDPSIIVLGEGWDMNTTMPKADMTIQPNAYEVAAKNGDNGIAFFNDSLRDALKGSVFNDTDTGFASGAEGKEDLIANNMMACPNLAGTAPEALCTNGNATNKYGDPGQVVQYAEIHDNLTLYDKLLKSVPRKDGQSEAQYQAEILARAKLVDSAVMLSQGTVAFQLGQEFLRTKGGDGNSYKSGDAVNAIDWDRTVQQRDSVAYMRGLIALRASVPALHMATYEDIAKNMTMLAPANGRQVSGKQIKGNQVNGVVAFSLTSGGEIYVVVLNANETAVQLPQITAGEYTSLVAGGKVETTAVTVGDKGYSVPALSAAVLTTKAASSKPEPSKPGSSNPKPDGSQPGDSTRPDGTHSSAHNDGQHARVATTGSSVAVIVVIGLVLMLTGAAVIIVRAITRKRR</sequence>
<dbReference type="Gene3D" id="2.60.40.1180">
    <property type="entry name" value="Golgi alpha-mannosidase II"/>
    <property type="match status" value="1"/>
</dbReference>
<name>A0A087E5E0_9BIFI</name>
<dbReference type="SUPFAM" id="SSF49452">
    <property type="entry name" value="Starch-binding domain-like"/>
    <property type="match status" value="2"/>
</dbReference>
<evidence type="ECO:0000256" key="19">
    <source>
        <dbReference type="SAM" id="SignalP"/>
    </source>
</evidence>
<reference evidence="23 24" key="1">
    <citation type="submission" date="2014-03" db="EMBL/GenBank/DDBJ databases">
        <title>Genomics of Bifidobacteria.</title>
        <authorList>
            <person name="Ventura M."/>
            <person name="Milani C."/>
            <person name="Lugli G.A."/>
        </authorList>
    </citation>
    <scope>NUCLEOTIDE SEQUENCE [LARGE SCALE GENOMIC DNA]</scope>
    <source>
        <strain evidence="23 24">LMG 11597</strain>
    </source>
</reference>
<evidence type="ECO:0000256" key="16">
    <source>
        <dbReference type="RuleBase" id="RU003615"/>
    </source>
</evidence>
<dbReference type="SUPFAM" id="SSF81296">
    <property type="entry name" value="E set domains"/>
    <property type="match status" value="1"/>
</dbReference>
<feature type="compositionally biased region" description="Basic and acidic residues" evidence="17">
    <location>
        <begin position="514"/>
        <end position="530"/>
    </location>
</feature>
<evidence type="ECO:0000256" key="10">
    <source>
        <dbReference type="ARBA" id="ARBA00023295"/>
    </source>
</evidence>
<dbReference type="InterPro" id="IPR005085">
    <property type="entry name" value="CBM25"/>
</dbReference>
<evidence type="ECO:0000256" key="3">
    <source>
        <dbReference type="ARBA" id="ARBA00008061"/>
    </source>
</evidence>
<keyword evidence="7 19" id="KW-0732">Signal</keyword>
<keyword evidence="9" id="KW-0106">Calcium</keyword>
<dbReference type="CDD" id="cd11341">
    <property type="entry name" value="AmyAc_Pullulanase_LD-like"/>
    <property type="match status" value="1"/>
</dbReference>
<comment type="cofactor">
    <cofactor evidence="2">
        <name>Ca(2+)</name>
        <dbReference type="ChEBI" id="CHEBI:29108"/>
    </cofactor>
</comment>
<dbReference type="SMART" id="SM01066">
    <property type="entry name" value="CBM_25"/>
    <property type="match status" value="1"/>
</dbReference>
<dbReference type="GO" id="GO:2001070">
    <property type="term" value="F:starch binding"/>
    <property type="evidence" value="ECO:0007669"/>
    <property type="project" value="InterPro"/>
</dbReference>
<feature type="domain" description="Carbohydrate binding module family 25" evidence="22">
    <location>
        <begin position="535"/>
        <end position="612"/>
    </location>
</feature>
<dbReference type="eggNOG" id="COG1523">
    <property type="taxonomic scope" value="Bacteria"/>
</dbReference>
<dbReference type="EC" id="3.2.1.41" evidence="12"/>
<dbReference type="GO" id="GO:0004556">
    <property type="term" value="F:alpha-amylase activity"/>
    <property type="evidence" value="ECO:0007669"/>
    <property type="project" value="UniProtKB-EC"/>
</dbReference>
<evidence type="ECO:0000256" key="15">
    <source>
        <dbReference type="ARBA" id="ARBA00031076"/>
    </source>
</evidence>
<comment type="caution">
    <text evidence="23">The sequence shown here is derived from an EMBL/GenBank/DDBJ whole genome shotgun (WGS) entry which is preliminary data.</text>
</comment>
<dbReference type="Gene3D" id="2.60.40.10">
    <property type="entry name" value="Immunoglobulins"/>
    <property type="match status" value="2"/>
</dbReference>
<keyword evidence="18" id="KW-0472">Membrane</keyword>
<comment type="catalytic activity">
    <reaction evidence="11">
        <text>Hydrolysis of (1-&gt;6)-alpha-D-glucosidic linkages in pullulan, amylopectin and glycogen, and in the alpha- and beta-limit dextrins of amylopectin and glycogen.</text>
        <dbReference type="EC" id="3.2.1.41"/>
    </reaction>
</comment>
<comment type="catalytic activity">
    <reaction evidence="1">
        <text>Endohydrolysis of (1-&gt;4)-alpha-D-glucosidic linkages in polysaccharides containing three or more (1-&gt;4)-alpha-linked D-glucose units.</text>
        <dbReference type="EC" id="3.2.1.1"/>
    </reaction>
</comment>
<feature type="region of interest" description="Disordered" evidence="17">
    <location>
        <begin position="1615"/>
        <end position="1660"/>
    </location>
</feature>
<evidence type="ECO:0000256" key="18">
    <source>
        <dbReference type="SAM" id="Phobius"/>
    </source>
</evidence>
<dbReference type="InterPro" id="IPR004193">
    <property type="entry name" value="Glyco_hydro_13_N"/>
</dbReference>
<dbReference type="eggNOG" id="COG0366">
    <property type="taxonomic scope" value="Bacteria"/>
</dbReference>
<dbReference type="GO" id="GO:0005975">
    <property type="term" value="P:carbohydrate metabolic process"/>
    <property type="evidence" value="ECO:0007669"/>
    <property type="project" value="InterPro"/>
</dbReference>
<dbReference type="RefSeq" id="WP_152599032.1">
    <property type="nucleotide sequence ID" value="NZ_CP062939.1"/>
</dbReference>
<evidence type="ECO:0000313" key="23">
    <source>
        <dbReference type="EMBL" id="KFJ02991.1"/>
    </source>
</evidence>
<evidence type="ECO:0000256" key="2">
    <source>
        <dbReference type="ARBA" id="ARBA00001913"/>
    </source>
</evidence>
<dbReference type="STRING" id="77635.BISU_0918"/>
<dbReference type="InterPro" id="IPR013783">
    <property type="entry name" value="Ig-like_fold"/>
</dbReference>
<dbReference type="Pfam" id="PF03714">
    <property type="entry name" value="PUD"/>
    <property type="match status" value="2"/>
</dbReference>
<evidence type="ECO:0000256" key="8">
    <source>
        <dbReference type="ARBA" id="ARBA00022801"/>
    </source>
</evidence>
<gene>
    <name evidence="23" type="ORF">BISU_0918</name>
</gene>
<keyword evidence="10 23" id="KW-0326">Glycosidase</keyword>
<dbReference type="Gene3D" id="2.60.40.1110">
    <property type="match status" value="2"/>
</dbReference>
<evidence type="ECO:0000256" key="11">
    <source>
        <dbReference type="ARBA" id="ARBA00023965"/>
    </source>
</evidence>
<dbReference type="EC" id="3.2.1.1" evidence="4"/>
<feature type="compositionally biased region" description="Low complexity" evidence="17">
    <location>
        <begin position="1619"/>
        <end position="1634"/>
    </location>
</feature>
<dbReference type="EMBL" id="JGZR01000007">
    <property type="protein sequence ID" value="KFJ02991.1"/>
    <property type="molecule type" value="Genomic_DNA"/>
</dbReference>
<dbReference type="SUPFAM" id="SSF51011">
    <property type="entry name" value="Glycosyl hydrolase domain"/>
    <property type="match status" value="1"/>
</dbReference>
<feature type="signal peptide" evidence="19">
    <location>
        <begin position="1"/>
        <end position="26"/>
    </location>
</feature>
<protein>
    <recommendedName>
        <fullName evidence="5">Alpha-amylase</fullName>
        <ecNumber evidence="4">3.2.1.1</ecNumber>
        <ecNumber evidence="12">3.2.1.41</ecNumber>
    </recommendedName>
    <alternativeName>
        <fullName evidence="14">1,4-alpha-D-glucan glucanohydrolase</fullName>
    </alternativeName>
    <alternativeName>
        <fullName evidence="13">Alpha-dextrin endo-1,6-alpha-glucosidase</fullName>
    </alternativeName>
    <alternativeName>
        <fullName evidence="15">Pullulan 6-glucanohydrolase</fullName>
    </alternativeName>
</protein>
<feature type="chain" id="PRO_5039113607" description="Alpha-amylase" evidence="19">
    <location>
        <begin position="27"/>
        <end position="1696"/>
    </location>
</feature>
<dbReference type="InterPro" id="IPR013784">
    <property type="entry name" value="Carb-bd-like_fold"/>
</dbReference>
<dbReference type="InterPro" id="IPR031319">
    <property type="entry name" value="A-amylase_C"/>
</dbReference>
<dbReference type="Pfam" id="PF02922">
    <property type="entry name" value="CBM_48"/>
    <property type="match status" value="1"/>
</dbReference>
<dbReference type="GO" id="GO:0051060">
    <property type="term" value="F:pullulanase activity"/>
    <property type="evidence" value="ECO:0007669"/>
    <property type="project" value="UniProtKB-EC"/>
</dbReference>
<dbReference type="OrthoDB" id="9763188at2"/>
<proteinExistence type="inferred from homology"/>
<evidence type="ECO:0000259" key="22">
    <source>
        <dbReference type="SMART" id="SM01066"/>
    </source>
</evidence>
<evidence type="ECO:0000259" key="21">
    <source>
        <dbReference type="SMART" id="SM00642"/>
    </source>
</evidence>
<feature type="transmembrane region" description="Helical" evidence="18">
    <location>
        <begin position="1668"/>
        <end position="1691"/>
    </location>
</feature>
<evidence type="ECO:0000256" key="12">
    <source>
        <dbReference type="ARBA" id="ARBA00024062"/>
    </source>
</evidence>